<evidence type="ECO:0000313" key="4">
    <source>
        <dbReference type="Proteomes" id="UP000569951"/>
    </source>
</evidence>
<dbReference type="InterPro" id="IPR039420">
    <property type="entry name" value="WalR-like"/>
</dbReference>
<dbReference type="PROSITE" id="PS00622">
    <property type="entry name" value="HTH_LUXR_1"/>
    <property type="match status" value="1"/>
</dbReference>
<gene>
    <name evidence="3" type="ORF">HNR42_001617</name>
</gene>
<dbReference type="InterPro" id="IPR016032">
    <property type="entry name" value="Sig_transdc_resp-reg_C-effctor"/>
</dbReference>
<dbReference type="Pfam" id="PF00196">
    <property type="entry name" value="GerE"/>
    <property type="match status" value="1"/>
</dbReference>
<dbReference type="PRINTS" id="PR00038">
    <property type="entry name" value="HTHLUXR"/>
</dbReference>
<evidence type="ECO:0000259" key="2">
    <source>
        <dbReference type="PROSITE" id="PS50043"/>
    </source>
</evidence>
<dbReference type="SUPFAM" id="SSF46894">
    <property type="entry name" value="C-terminal effector domain of the bipartite response regulators"/>
    <property type="match status" value="1"/>
</dbReference>
<name>A0A841I2B4_9DEIO</name>
<dbReference type="RefSeq" id="WP_183986372.1">
    <property type="nucleotide sequence ID" value="NZ_JACHHG010000005.1"/>
</dbReference>
<sequence length="203" mass="22749">MASLSSVDTCLPVRLLCGLEGLRQELSVALRLRGYPPSENAAVTLLVDAPWGYALEELPRVREAVNRVVVVTDSPCPEYWEDLWDLGAGGLLAEDVRMAEVGPALELVLSGQRLRRTPPRLTQLTVAERALLRCNALGWNNRRIAQALGLNERTIKNGLSRIYEKLGLENRTQAALYYWGMWRILGLEAEYGVRGRYFSPERA</sequence>
<dbReference type="EMBL" id="JACHHG010000005">
    <property type="protein sequence ID" value="MBB6098192.1"/>
    <property type="molecule type" value="Genomic_DNA"/>
</dbReference>
<keyword evidence="4" id="KW-1185">Reference proteome</keyword>
<dbReference type="GO" id="GO:0006355">
    <property type="term" value="P:regulation of DNA-templated transcription"/>
    <property type="evidence" value="ECO:0007669"/>
    <property type="project" value="InterPro"/>
</dbReference>
<dbReference type="CDD" id="cd06170">
    <property type="entry name" value="LuxR_C_like"/>
    <property type="match status" value="1"/>
</dbReference>
<reference evidence="3 4" key="1">
    <citation type="submission" date="2020-08" db="EMBL/GenBank/DDBJ databases">
        <title>Genomic Encyclopedia of Type Strains, Phase IV (KMG-IV): sequencing the most valuable type-strain genomes for metagenomic binning, comparative biology and taxonomic classification.</title>
        <authorList>
            <person name="Goeker M."/>
        </authorList>
    </citation>
    <scope>NUCLEOTIDE SEQUENCE [LARGE SCALE GENOMIC DNA]</scope>
    <source>
        <strain evidence="3 4">DSM 21458</strain>
    </source>
</reference>
<proteinExistence type="predicted"/>
<dbReference type="InterPro" id="IPR000792">
    <property type="entry name" value="Tscrpt_reg_LuxR_C"/>
</dbReference>
<evidence type="ECO:0000313" key="3">
    <source>
        <dbReference type="EMBL" id="MBB6098192.1"/>
    </source>
</evidence>
<keyword evidence="1 3" id="KW-0238">DNA-binding</keyword>
<dbReference type="SMART" id="SM00421">
    <property type="entry name" value="HTH_LUXR"/>
    <property type="match status" value="1"/>
</dbReference>
<dbReference type="PROSITE" id="PS50043">
    <property type="entry name" value="HTH_LUXR_2"/>
    <property type="match status" value="1"/>
</dbReference>
<dbReference type="GO" id="GO:0003677">
    <property type="term" value="F:DNA binding"/>
    <property type="evidence" value="ECO:0007669"/>
    <property type="project" value="UniProtKB-KW"/>
</dbReference>
<feature type="domain" description="HTH luxR-type" evidence="2">
    <location>
        <begin position="117"/>
        <end position="182"/>
    </location>
</feature>
<dbReference type="PANTHER" id="PTHR43214:SF42">
    <property type="entry name" value="TRANSCRIPTIONAL REGULATORY PROTEIN DESR"/>
    <property type="match status" value="1"/>
</dbReference>
<dbReference type="Proteomes" id="UP000569951">
    <property type="component" value="Unassembled WGS sequence"/>
</dbReference>
<dbReference type="Gene3D" id="3.40.50.2300">
    <property type="match status" value="1"/>
</dbReference>
<accession>A0A841I2B4</accession>
<evidence type="ECO:0000256" key="1">
    <source>
        <dbReference type="ARBA" id="ARBA00023125"/>
    </source>
</evidence>
<organism evidence="3 4">
    <name type="scientific">Deinobacterium chartae</name>
    <dbReference type="NCBI Taxonomy" id="521158"/>
    <lineage>
        <taxon>Bacteria</taxon>
        <taxon>Thermotogati</taxon>
        <taxon>Deinococcota</taxon>
        <taxon>Deinococci</taxon>
        <taxon>Deinococcales</taxon>
        <taxon>Deinococcaceae</taxon>
        <taxon>Deinobacterium</taxon>
    </lineage>
</organism>
<dbReference type="PANTHER" id="PTHR43214">
    <property type="entry name" value="TWO-COMPONENT RESPONSE REGULATOR"/>
    <property type="match status" value="1"/>
</dbReference>
<protein>
    <submittedName>
        <fullName evidence="3">DNA-binding NarL/FixJ family response regulator</fullName>
    </submittedName>
</protein>
<comment type="caution">
    <text evidence="3">The sequence shown here is derived from an EMBL/GenBank/DDBJ whole genome shotgun (WGS) entry which is preliminary data.</text>
</comment>
<dbReference type="AlphaFoldDB" id="A0A841I2B4"/>